<evidence type="ECO:0000256" key="5">
    <source>
        <dbReference type="ARBA" id="ARBA00023136"/>
    </source>
</evidence>
<evidence type="ECO:0000256" key="4">
    <source>
        <dbReference type="ARBA" id="ARBA00022989"/>
    </source>
</evidence>
<evidence type="ECO:0000256" key="7">
    <source>
        <dbReference type="SAM" id="MobiDB-lite"/>
    </source>
</evidence>
<feature type="transmembrane region" description="Helical" evidence="6">
    <location>
        <begin position="451"/>
        <end position="472"/>
    </location>
</feature>
<dbReference type="PANTHER" id="PTHR42893:SF46">
    <property type="entry name" value="PROTEIN DETOXIFICATION 44, CHLOROPLASTIC"/>
    <property type="match status" value="1"/>
</dbReference>
<reference evidence="8 9" key="1">
    <citation type="submission" date="2022-03" db="EMBL/GenBank/DDBJ databases">
        <authorList>
            <person name="Nunn A."/>
            <person name="Chopra R."/>
            <person name="Nunn A."/>
            <person name="Contreras Garrido A."/>
        </authorList>
    </citation>
    <scope>NUCLEOTIDE SEQUENCE [LARGE SCALE GENOMIC DNA]</scope>
</reference>
<gene>
    <name evidence="8" type="ORF">TAV2_LOCUS13621</name>
</gene>
<name>A0AAU9S5V3_THLAR</name>
<comment type="subcellular location">
    <subcellularLocation>
        <location evidence="1">Membrane</location>
        <topology evidence="1">Multi-pass membrane protein</topology>
    </subcellularLocation>
</comment>
<accession>A0AAU9S5V3</accession>
<dbReference type="PANTHER" id="PTHR42893">
    <property type="entry name" value="PROTEIN DETOXIFICATION 44, CHLOROPLASTIC-RELATED"/>
    <property type="match status" value="1"/>
</dbReference>
<evidence type="ECO:0000313" key="9">
    <source>
        <dbReference type="Proteomes" id="UP000836841"/>
    </source>
</evidence>
<dbReference type="InterPro" id="IPR044644">
    <property type="entry name" value="DinF-like"/>
</dbReference>
<evidence type="ECO:0000313" key="8">
    <source>
        <dbReference type="EMBL" id="CAH2058829.1"/>
    </source>
</evidence>
<feature type="transmembrane region" description="Helical" evidence="6">
    <location>
        <begin position="378"/>
        <end position="400"/>
    </location>
</feature>
<feature type="transmembrane region" description="Helical" evidence="6">
    <location>
        <begin position="286"/>
        <end position="315"/>
    </location>
</feature>
<feature type="transmembrane region" description="Helical" evidence="6">
    <location>
        <begin position="484"/>
        <end position="504"/>
    </location>
</feature>
<evidence type="ECO:0000256" key="2">
    <source>
        <dbReference type="ARBA" id="ARBA00010199"/>
    </source>
</evidence>
<dbReference type="Pfam" id="PF01554">
    <property type="entry name" value="MatE"/>
    <property type="match status" value="2"/>
</dbReference>
<evidence type="ECO:0000256" key="1">
    <source>
        <dbReference type="ARBA" id="ARBA00004141"/>
    </source>
</evidence>
<organism evidence="8 9">
    <name type="scientific">Thlaspi arvense</name>
    <name type="common">Field penny-cress</name>
    <dbReference type="NCBI Taxonomy" id="13288"/>
    <lineage>
        <taxon>Eukaryota</taxon>
        <taxon>Viridiplantae</taxon>
        <taxon>Streptophyta</taxon>
        <taxon>Embryophyta</taxon>
        <taxon>Tracheophyta</taxon>
        <taxon>Spermatophyta</taxon>
        <taxon>Magnoliopsida</taxon>
        <taxon>eudicotyledons</taxon>
        <taxon>Gunneridae</taxon>
        <taxon>Pentapetalae</taxon>
        <taxon>rosids</taxon>
        <taxon>malvids</taxon>
        <taxon>Brassicales</taxon>
        <taxon>Brassicaceae</taxon>
        <taxon>Thlaspideae</taxon>
        <taxon>Thlaspi</taxon>
    </lineage>
</organism>
<comment type="caution">
    <text evidence="6">Lacks conserved residue(s) required for the propagation of feature annotation.</text>
</comment>
<keyword evidence="3 6" id="KW-0812">Transmembrane</keyword>
<feature type="transmembrane region" description="Helical" evidence="6">
    <location>
        <begin position="510"/>
        <end position="529"/>
    </location>
</feature>
<dbReference type="GO" id="GO:0016020">
    <property type="term" value="C:membrane"/>
    <property type="evidence" value="ECO:0007669"/>
    <property type="project" value="UniProtKB-SubCell"/>
</dbReference>
<comment type="similarity">
    <text evidence="2 6">Belongs to the multi antimicrobial extrusion (MATE) (TC 2.A.66.1) family.</text>
</comment>
<evidence type="ECO:0000256" key="3">
    <source>
        <dbReference type="ARBA" id="ARBA00022692"/>
    </source>
</evidence>
<evidence type="ECO:0000256" key="6">
    <source>
        <dbReference type="RuleBase" id="RU004914"/>
    </source>
</evidence>
<dbReference type="EMBL" id="OU466860">
    <property type="protein sequence ID" value="CAH2058829.1"/>
    <property type="molecule type" value="Genomic_DNA"/>
</dbReference>
<keyword evidence="5 6" id="KW-0472">Membrane</keyword>
<dbReference type="Proteomes" id="UP000836841">
    <property type="component" value="Chromosome 4"/>
</dbReference>
<keyword evidence="9" id="KW-1185">Reference proteome</keyword>
<dbReference type="NCBIfam" id="TIGR00797">
    <property type="entry name" value="matE"/>
    <property type="match status" value="1"/>
</dbReference>
<dbReference type="InterPro" id="IPR002528">
    <property type="entry name" value="MATE_fam"/>
</dbReference>
<feature type="transmembrane region" description="Helical" evidence="6">
    <location>
        <begin position="336"/>
        <end position="358"/>
    </location>
</feature>
<feature type="transmembrane region" description="Helical" evidence="6">
    <location>
        <begin position="231"/>
        <end position="249"/>
    </location>
</feature>
<dbReference type="CDD" id="cd13136">
    <property type="entry name" value="MATE_DinF_like"/>
    <property type="match status" value="1"/>
</dbReference>
<feature type="transmembrane region" description="Helical" evidence="6">
    <location>
        <begin position="412"/>
        <end position="435"/>
    </location>
</feature>
<dbReference type="GO" id="GO:0015297">
    <property type="term" value="F:antiporter activity"/>
    <property type="evidence" value="ECO:0007669"/>
    <property type="project" value="InterPro"/>
</dbReference>
<dbReference type="GO" id="GO:0042910">
    <property type="term" value="F:xenobiotic transmembrane transporter activity"/>
    <property type="evidence" value="ECO:0007669"/>
    <property type="project" value="InterPro"/>
</dbReference>
<feature type="region of interest" description="Disordered" evidence="7">
    <location>
        <begin position="30"/>
        <end position="67"/>
    </location>
</feature>
<protein>
    <recommendedName>
        <fullName evidence="6">Protein DETOXIFICATION</fullName>
    </recommendedName>
    <alternativeName>
        <fullName evidence="6">Multidrug and toxic compound extrusion protein</fullName>
    </alternativeName>
</protein>
<proteinExistence type="inferred from homology"/>
<sequence>MAAVATSFSLSPRRSPSIFQLRNLPRSYNSSTGRRIVLKSSPRDESPAVTASSKDSSGPPEKEQKPLTLQNLVEPPEPDHDPKPDPGFRIGKIGMEIMSIALPAALALAADPITSLVDTAFVGHIGSAELAAVGVSVSVFNLVSKLFNVPLLNVTTSFVAEEQAIAAKDDNDSTETRKKVLPSVSTSLALAAGVGIAEAIALSLGSDFLMDIMAIPFDSPMRIPAEQFLRLRAYGAPPIVVALAAQGAFRGFKDTTTPLYAVGKYCTFIFSFSFAGNVLNAVLDPILIFVLGFGISGAAAATVISEYLIAFILLWKLNENVVLLSPQIKVGRASQYLKSGGLLIGRTVALLVPFTLATSLAAQNGPTQMAGHQICLEIWLAVSLLTDALAIAAQSLLATTFSQGEYKQAREVIFGVLQVGLATGTGLAAVLFIGFKPFSSLFTTDSEVLDIALSGTLFVAGSQPVNALAFVFDGLYYGVSDFGFAAYSMVIVGFISSLFMLVAAPTFGLAGIWTGLFLFMALRLVAGTWRLGTRSGPWKVLWSASEKPE</sequence>
<dbReference type="AlphaFoldDB" id="A0AAU9S5V3"/>
<keyword evidence="4 6" id="KW-1133">Transmembrane helix</keyword>